<organism evidence="2 3">
    <name type="scientific">Bursaphelenchus xylophilus</name>
    <name type="common">Pinewood nematode worm</name>
    <name type="synonym">Aphelenchoides xylophilus</name>
    <dbReference type="NCBI Taxonomy" id="6326"/>
    <lineage>
        <taxon>Eukaryota</taxon>
        <taxon>Metazoa</taxon>
        <taxon>Ecdysozoa</taxon>
        <taxon>Nematoda</taxon>
        <taxon>Chromadorea</taxon>
        <taxon>Rhabditida</taxon>
        <taxon>Tylenchina</taxon>
        <taxon>Tylenchomorpha</taxon>
        <taxon>Aphelenchoidea</taxon>
        <taxon>Aphelenchoididae</taxon>
        <taxon>Bursaphelenchus</taxon>
    </lineage>
</organism>
<dbReference type="GO" id="GO:0034333">
    <property type="term" value="P:adherens junction assembly"/>
    <property type="evidence" value="ECO:0007669"/>
    <property type="project" value="TreeGrafter"/>
</dbReference>
<dbReference type="SUPFAM" id="SSF48371">
    <property type="entry name" value="ARM repeat"/>
    <property type="match status" value="1"/>
</dbReference>
<dbReference type="Proteomes" id="UP000659654">
    <property type="component" value="Unassembled WGS sequence"/>
</dbReference>
<protein>
    <submittedName>
        <fullName evidence="2">(pine wood nematode) hypothetical protein</fullName>
    </submittedName>
</protein>
<dbReference type="GO" id="GO:0070830">
    <property type="term" value="P:bicellular tight junction assembly"/>
    <property type="evidence" value="ECO:0007669"/>
    <property type="project" value="TreeGrafter"/>
</dbReference>
<dbReference type="GO" id="GO:0000226">
    <property type="term" value="P:microtubule cytoskeleton organization"/>
    <property type="evidence" value="ECO:0007669"/>
    <property type="project" value="TreeGrafter"/>
</dbReference>
<evidence type="ECO:0000313" key="3">
    <source>
        <dbReference type="Proteomes" id="UP000659654"/>
    </source>
</evidence>
<dbReference type="InterPro" id="IPR058033">
    <property type="entry name" value="ARM_TBCD_2nd"/>
</dbReference>
<dbReference type="PANTHER" id="PTHR12658">
    <property type="entry name" value="BETA-TUBULIN COFACTOR D"/>
    <property type="match status" value="1"/>
</dbReference>
<dbReference type="GO" id="GO:0016328">
    <property type="term" value="C:lateral plasma membrane"/>
    <property type="evidence" value="ECO:0007669"/>
    <property type="project" value="TreeGrafter"/>
</dbReference>
<dbReference type="Proteomes" id="UP000582659">
    <property type="component" value="Unassembled WGS sequence"/>
</dbReference>
<dbReference type="GO" id="GO:0007021">
    <property type="term" value="P:tubulin complex assembly"/>
    <property type="evidence" value="ECO:0007669"/>
    <property type="project" value="InterPro"/>
</dbReference>
<name>A0A7I8XHT7_BURXY</name>
<evidence type="ECO:0000313" key="2">
    <source>
        <dbReference type="EMBL" id="CAD5209619.1"/>
    </source>
</evidence>
<dbReference type="Gene3D" id="1.25.10.10">
    <property type="entry name" value="Leucine-rich Repeat Variant"/>
    <property type="match status" value="1"/>
</dbReference>
<gene>
    <name evidence="2" type="ORF">BXYJ_LOCUS1526</name>
</gene>
<dbReference type="EMBL" id="CAJFCV020000001">
    <property type="protein sequence ID" value="CAG9084828.1"/>
    <property type="molecule type" value="Genomic_DNA"/>
</dbReference>
<dbReference type="AlphaFoldDB" id="A0A7I8XHT7"/>
<dbReference type="InterPro" id="IPR016024">
    <property type="entry name" value="ARM-type_fold"/>
</dbReference>
<accession>A0A7I8XHT7</accession>
<dbReference type="GO" id="GO:0007023">
    <property type="term" value="P:post-chaperonin tubulin folding pathway"/>
    <property type="evidence" value="ECO:0007669"/>
    <property type="project" value="InterPro"/>
</dbReference>
<dbReference type="InterPro" id="IPR011989">
    <property type="entry name" value="ARM-like"/>
</dbReference>
<keyword evidence="3" id="KW-1185">Reference proteome</keyword>
<comment type="caution">
    <text evidence="2">The sequence shown here is derived from an EMBL/GenBank/DDBJ whole genome shotgun (WGS) entry which is preliminary data.</text>
</comment>
<dbReference type="Pfam" id="PF23579">
    <property type="entry name" value="ARM_TBCD"/>
    <property type="match status" value="1"/>
</dbReference>
<dbReference type="GO" id="GO:0048487">
    <property type="term" value="F:beta-tubulin binding"/>
    <property type="evidence" value="ECO:0007669"/>
    <property type="project" value="InterPro"/>
</dbReference>
<dbReference type="PANTHER" id="PTHR12658:SF0">
    <property type="entry name" value="TUBULIN-SPECIFIC CHAPERONE D"/>
    <property type="match status" value="1"/>
</dbReference>
<reference evidence="2" key="1">
    <citation type="submission" date="2020-09" db="EMBL/GenBank/DDBJ databases">
        <authorList>
            <person name="Kikuchi T."/>
        </authorList>
    </citation>
    <scope>NUCLEOTIDE SEQUENCE</scope>
    <source>
        <strain evidence="2">Ka4C1</strain>
    </source>
</reference>
<dbReference type="Pfam" id="PF25767">
    <property type="entry name" value="ARM_TBCD_2nd"/>
    <property type="match status" value="1"/>
</dbReference>
<dbReference type="OrthoDB" id="10253476at2759"/>
<sequence>MEDNVDDVIGCEPVVLTEYHTSELWKCIDGIPHISNSTEVTKKCERLEHILSIYSNKYLLFPIVPKVTSRLMNMVRLSSPPLDSQSEYSLIFFNTFSKFVGFKQTSKYLPIEINLLKDVLECAEYYSKSSTSESTIQFNNDIYSGIQIWLYILIKNPFNLRNIARGTADVDGLDSVSYRIKTLIENESKDLTKLGCNIYAQLYTRNASNSKALSHFTDGLTDVKMNSKTAIYNLQILHNIFKLGKREELMGFTDPVLNYCYLCYSNSEKNAVVVVHCIKLFQRACMIYLSPRLANWRYQRQNKRIECCLDTQQVEDFGRSLGEGVDPIEQDHGFKVEGILQSLQKCLDSDSNDVRWASAKGMARILARLPENHTQRVVDELMTRLRKDKSTCFWNGACLLLAELTTRGCILPKTIPLLLGIVREAMLFDFGGFMNTTETNVRDSACYICWSIARAYPKEIFQSSLEPLSNLLICTALFDRDVNIRRAASASFQEHVGRHVGFSHGIQVLVAIDFAAIAMIKRCFSDICVNVARFHEYLKPMLDFLCHHKTINWDGKVREMTGYALQRLSPLDIQYSKETLFPYLIEALTATHDIIHKHGLLFACSAIISVVSDELNTDDESVIKIVTFVSDSLDTMRSRKLEHVPLLIRGICRVMKSLLNTGLVTCKVTVMKWISTVECVLENVRIAEVKGLQIATKDLLVDVLQSVFDFWNRTGDKEAIRNHLSSNIVQLKSTDNEDRLVANAMAVENLPAAVVIDYTEEILTIRNILNEQIIRPRENVWVFARIASLRALVSLYIIRGRRDDFKILLNSLLSCYKDQTASKNGDIGRFVRQAALENTVTVLENAMRGGVLEREDINVVLAHVYGLLFDSVDNNTRVAHETIRSLLQTDIPINDKERMVCVFQKETLDPQMFADVIYDCCNKQYVLRRAVIALGSLVVSVAKSAWEFLFVYLNRDNRKMDQKFMDGFVEILSDFFGSSESLDDQIRYCRAFGVMVERRIFEIYESDPSISLPFTHVCEEFLKIGKGKCSTKLKHVVLKTVGSLMLLNYNSDVNSKARRMLCSCLVCPYSALRSLASELLQHYLKGLVHAQCPQLDEAQGRN</sequence>
<dbReference type="GO" id="GO:0005096">
    <property type="term" value="F:GTPase activator activity"/>
    <property type="evidence" value="ECO:0007669"/>
    <property type="project" value="InterPro"/>
</dbReference>
<feature type="domain" description="Tubulin-folding cofactor D ARM repeats" evidence="1">
    <location>
        <begin position="276"/>
        <end position="506"/>
    </location>
</feature>
<proteinExistence type="predicted"/>
<evidence type="ECO:0000259" key="1">
    <source>
        <dbReference type="Pfam" id="PF25767"/>
    </source>
</evidence>
<dbReference type="EMBL" id="CAJFDI010000001">
    <property type="protein sequence ID" value="CAD5209619.1"/>
    <property type="molecule type" value="Genomic_DNA"/>
</dbReference>
<dbReference type="InterPro" id="IPR033162">
    <property type="entry name" value="TBCD"/>
</dbReference>